<keyword evidence="10" id="KW-0333">Golgi apparatus</keyword>
<feature type="domain" description="AIG1-type G" evidence="16">
    <location>
        <begin position="21"/>
        <end position="211"/>
    </location>
</feature>
<dbReference type="Ensembl" id="ENSFHET00000029277.1">
    <property type="protein sequence ID" value="ENSFHEP00000019912.1"/>
    <property type="gene ID" value="ENSFHEG00000021828.1"/>
</dbReference>
<evidence type="ECO:0000256" key="4">
    <source>
        <dbReference type="ARBA" id="ARBA00004555"/>
    </source>
</evidence>
<keyword evidence="7" id="KW-0677">Repeat</keyword>
<evidence type="ECO:0000259" key="16">
    <source>
        <dbReference type="PROSITE" id="PS51720"/>
    </source>
</evidence>
<evidence type="ECO:0000256" key="6">
    <source>
        <dbReference type="ARBA" id="ARBA00022490"/>
    </source>
</evidence>
<evidence type="ECO:0000256" key="8">
    <source>
        <dbReference type="ARBA" id="ARBA00022741"/>
    </source>
</evidence>
<sequence length="219" mass="24603">SFSGSSHPDRQLFSPIVPKSNEPLRILLIGKTGSGKSATGNTILGRELTKHSQKETGEVDGRPIIVVDSPGLFDTSLTNDDIKEELNQCINLLAPGPHVFLLVLQIGRFTQEEKETVELVKDFFGNKAEDFMVLVFTRGDELQNQTFDSFLNESEDFVKGLIRDCGERYQVFNNKDRENRSQVRQLLNKVDTMLSKNGGGYFTTHETLTENHQRLLAVT</sequence>
<dbReference type="STRING" id="8078.ENSFHEP00000019912"/>
<dbReference type="InterPro" id="IPR027417">
    <property type="entry name" value="P-loop_NTPase"/>
</dbReference>
<proteinExistence type="inferred from homology"/>
<comment type="subcellular location">
    <subcellularLocation>
        <location evidence="3">Cytoplasm</location>
        <location evidence="3">Cytosol</location>
    </subcellularLocation>
    <subcellularLocation>
        <location evidence="2">Endoplasmic reticulum</location>
    </subcellularLocation>
    <subcellularLocation>
        <location evidence="4">Golgi apparatus</location>
    </subcellularLocation>
    <subcellularLocation>
        <location evidence="1">Mitochondrion</location>
    </subcellularLocation>
</comment>
<evidence type="ECO:0000256" key="14">
    <source>
        <dbReference type="ARBA" id="ARBA00073539"/>
    </source>
</evidence>
<evidence type="ECO:0000313" key="17">
    <source>
        <dbReference type="Ensembl" id="ENSFHEP00000019912.1"/>
    </source>
</evidence>
<keyword evidence="8" id="KW-0547">Nucleotide-binding</keyword>
<keyword evidence="6" id="KW-0963">Cytoplasm</keyword>
<dbReference type="GO" id="GO:0005783">
    <property type="term" value="C:endoplasmic reticulum"/>
    <property type="evidence" value="ECO:0007669"/>
    <property type="project" value="UniProtKB-SubCell"/>
</dbReference>
<keyword evidence="11" id="KW-0496">Mitochondrion</keyword>
<dbReference type="FunFam" id="3.40.50.300:FF:000536">
    <property type="entry name" value="GTPase IMAP family member 8"/>
    <property type="match status" value="1"/>
</dbReference>
<evidence type="ECO:0000256" key="12">
    <source>
        <dbReference type="ARBA" id="ARBA00023134"/>
    </source>
</evidence>
<evidence type="ECO:0000313" key="18">
    <source>
        <dbReference type="Proteomes" id="UP000265000"/>
    </source>
</evidence>
<keyword evidence="9" id="KW-0256">Endoplasmic reticulum</keyword>
<dbReference type="PROSITE" id="PS51720">
    <property type="entry name" value="G_AIG1"/>
    <property type="match status" value="1"/>
</dbReference>
<name>A0A3Q2Q246_FUNHE</name>
<dbReference type="PANTHER" id="PTHR10903">
    <property type="entry name" value="GTPASE, IMAP FAMILY MEMBER-RELATED"/>
    <property type="match status" value="1"/>
</dbReference>
<evidence type="ECO:0000256" key="5">
    <source>
        <dbReference type="ARBA" id="ARBA00008535"/>
    </source>
</evidence>
<dbReference type="InterPro" id="IPR045058">
    <property type="entry name" value="GIMA/IAN/Toc"/>
</dbReference>
<evidence type="ECO:0000256" key="9">
    <source>
        <dbReference type="ARBA" id="ARBA00022824"/>
    </source>
</evidence>
<dbReference type="AlphaFoldDB" id="A0A3Q2Q246"/>
<evidence type="ECO:0000256" key="3">
    <source>
        <dbReference type="ARBA" id="ARBA00004514"/>
    </source>
</evidence>
<keyword evidence="18" id="KW-1185">Reference proteome</keyword>
<reference evidence="17" key="2">
    <citation type="submission" date="2025-09" db="UniProtKB">
        <authorList>
            <consortium name="Ensembl"/>
        </authorList>
    </citation>
    <scope>IDENTIFICATION</scope>
</reference>
<dbReference type="GO" id="GO:0005739">
    <property type="term" value="C:mitochondrion"/>
    <property type="evidence" value="ECO:0007669"/>
    <property type="project" value="UniProtKB-SubCell"/>
</dbReference>
<evidence type="ECO:0000256" key="13">
    <source>
        <dbReference type="ARBA" id="ARBA00056809"/>
    </source>
</evidence>
<dbReference type="Gene3D" id="3.40.50.300">
    <property type="entry name" value="P-loop containing nucleotide triphosphate hydrolases"/>
    <property type="match status" value="1"/>
</dbReference>
<evidence type="ECO:0000256" key="11">
    <source>
        <dbReference type="ARBA" id="ARBA00023128"/>
    </source>
</evidence>
<evidence type="ECO:0000256" key="2">
    <source>
        <dbReference type="ARBA" id="ARBA00004240"/>
    </source>
</evidence>
<evidence type="ECO:0000256" key="15">
    <source>
        <dbReference type="ARBA" id="ARBA00077278"/>
    </source>
</evidence>
<dbReference type="GO" id="GO:0005525">
    <property type="term" value="F:GTP binding"/>
    <property type="evidence" value="ECO:0007669"/>
    <property type="project" value="UniProtKB-KW"/>
</dbReference>
<keyword evidence="12" id="KW-0342">GTP-binding</keyword>
<dbReference type="SUPFAM" id="SSF52540">
    <property type="entry name" value="P-loop containing nucleoside triphosphate hydrolases"/>
    <property type="match status" value="1"/>
</dbReference>
<dbReference type="InterPro" id="IPR006703">
    <property type="entry name" value="G_AIG1"/>
</dbReference>
<evidence type="ECO:0000256" key="1">
    <source>
        <dbReference type="ARBA" id="ARBA00004173"/>
    </source>
</evidence>
<comment type="similarity">
    <text evidence="5">Belongs to the TRAFAC class TrmE-Era-EngA-EngB-Septin-like GTPase superfamily. AIG1/Toc34/Toc159-like paraseptin GTPase family. IAN subfamily.</text>
</comment>
<accession>A0A3Q2Q246</accession>
<dbReference type="Proteomes" id="UP000265000">
    <property type="component" value="Unplaced"/>
</dbReference>
<dbReference type="GeneTree" id="ENSGT00940000164100"/>
<dbReference type="Pfam" id="PF04548">
    <property type="entry name" value="AIG1"/>
    <property type="match status" value="1"/>
</dbReference>
<dbReference type="PANTHER" id="PTHR10903:SF170">
    <property type="entry name" value="GTPASE IMAP FAMILY MEMBER 7"/>
    <property type="match status" value="1"/>
</dbReference>
<dbReference type="GO" id="GO:0005829">
    <property type="term" value="C:cytosol"/>
    <property type="evidence" value="ECO:0007669"/>
    <property type="project" value="UniProtKB-SubCell"/>
</dbReference>
<evidence type="ECO:0000256" key="7">
    <source>
        <dbReference type="ARBA" id="ARBA00022737"/>
    </source>
</evidence>
<comment type="function">
    <text evidence="13">Exerts an anti-apoptotic effect in the immune system and is involved in responses to infections.</text>
</comment>
<protein>
    <recommendedName>
        <fullName evidence="14">GTPase IMAP family member 8</fullName>
    </recommendedName>
    <alternativeName>
        <fullName evidence="15">Immune-associated nucleotide-binding protein 9</fullName>
    </alternativeName>
</protein>
<reference evidence="17" key="1">
    <citation type="submission" date="2025-08" db="UniProtKB">
        <authorList>
            <consortium name="Ensembl"/>
        </authorList>
    </citation>
    <scope>IDENTIFICATION</scope>
</reference>
<dbReference type="GO" id="GO:0005794">
    <property type="term" value="C:Golgi apparatus"/>
    <property type="evidence" value="ECO:0007669"/>
    <property type="project" value="UniProtKB-SubCell"/>
</dbReference>
<evidence type="ECO:0000256" key="10">
    <source>
        <dbReference type="ARBA" id="ARBA00023034"/>
    </source>
</evidence>
<organism evidence="17 18">
    <name type="scientific">Fundulus heteroclitus</name>
    <name type="common">Killifish</name>
    <name type="synonym">Mummichog</name>
    <dbReference type="NCBI Taxonomy" id="8078"/>
    <lineage>
        <taxon>Eukaryota</taxon>
        <taxon>Metazoa</taxon>
        <taxon>Chordata</taxon>
        <taxon>Craniata</taxon>
        <taxon>Vertebrata</taxon>
        <taxon>Euteleostomi</taxon>
        <taxon>Actinopterygii</taxon>
        <taxon>Neopterygii</taxon>
        <taxon>Teleostei</taxon>
        <taxon>Neoteleostei</taxon>
        <taxon>Acanthomorphata</taxon>
        <taxon>Ovalentaria</taxon>
        <taxon>Atherinomorphae</taxon>
        <taxon>Cyprinodontiformes</taxon>
        <taxon>Fundulidae</taxon>
        <taxon>Fundulus</taxon>
    </lineage>
</organism>
<dbReference type="CDD" id="cd01852">
    <property type="entry name" value="AIG1"/>
    <property type="match status" value="1"/>
</dbReference>